<accession>A0AAD4MUM3</accession>
<comment type="caution">
    <text evidence="2">The sequence shown here is derived from an EMBL/GenBank/DDBJ whole genome shotgun (WGS) entry which is preliminary data.</text>
</comment>
<protein>
    <submittedName>
        <fullName evidence="2">Oxalocrotonate tautomerase enzyme domain-containing protein</fullName>
    </submittedName>
</protein>
<evidence type="ECO:0000259" key="1">
    <source>
        <dbReference type="Pfam" id="PF14832"/>
    </source>
</evidence>
<proteinExistence type="predicted"/>
<dbReference type="Proteomes" id="UP001201812">
    <property type="component" value="Unassembled WGS sequence"/>
</dbReference>
<evidence type="ECO:0000313" key="3">
    <source>
        <dbReference type="Proteomes" id="UP001201812"/>
    </source>
</evidence>
<dbReference type="AlphaFoldDB" id="A0AAD4MUM3"/>
<dbReference type="SUPFAM" id="SSF55331">
    <property type="entry name" value="Tautomerase/MIF"/>
    <property type="match status" value="1"/>
</dbReference>
<dbReference type="InterPro" id="IPR028116">
    <property type="entry name" value="Cis-CaaD-like"/>
</dbReference>
<dbReference type="InterPro" id="IPR014347">
    <property type="entry name" value="Tautomerase/MIF_sf"/>
</dbReference>
<dbReference type="Gene3D" id="3.30.429.10">
    <property type="entry name" value="Macrophage Migration Inhibitory Factor"/>
    <property type="match status" value="1"/>
</dbReference>
<dbReference type="EMBL" id="JAKKPZ010000045">
    <property type="protein sequence ID" value="KAI1706828.1"/>
    <property type="molecule type" value="Genomic_DNA"/>
</dbReference>
<name>A0AAD4MUM3_9BILA</name>
<sequence length="179" mass="21017">MGWKVLCSMSSSFSIYKCDELSFRYAYLLHLIDQTIKKMPLHRFYIPEGLYTEEDKKKLAQSITDHYVAVGLPAFYVVVLFIPVKKDSYYVGGKANDKFVRVAIQHIARQFESNEVAQKFIDMYEKRLVPFIKDRGLDWEIAIENVDRNLWRENGLIPPLSNSEAEKKWIRLNKAVPYE</sequence>
<reference evidence="2" key="1">
    <citation type="submission" date="2022-01" db="EMBL/GenBank/DDBJ databases">
        <title>Genome Sequence Resource for Two Populations of Ditylenchus destructor, the Migratory Endoparasitic Phytonematode.</title>
        <authorList>
            <person name="Zhang H."/>
            <person name="Lin R."/>
            <person name="Xie B."/>
        </authorList>
    </citation>
    <scope>NUCLEOTIDE SEQUENCE</scope>
    <source>
        <strain evidence="2">BazhouSP</strain>
    </source>
</reference>
<evidence type="ECO:0000313" key="2">
    <source>
        <dbReference type="EMBL" id="KAI1706828.1"/>
    </source>
</evidence>
<organism evidence="2 3">
    <name type="scientific">Ditylenchus destructor</name>
    <dbReference type="NCBI Taxonomy" id="166010"/>
    <lineage>
        <taxon>Eukaryota</taxon>
        <taxon>Metazoa</taxon>
        <taxon>Ecdysozoa</taxon>
        <taxon>Nematoda</taxon>
        <taxon>Chromadorea</taxon>
        <taxon>Rhabditida</taxon>
        <taxon>Tylenchina</taxon>
        <taxon>Tylenchomorpha</taxon>
        <taxon>Sphaerularioidea</taxon>
        <taxon>Anguinidae</taxon>
        <taxon>Anguininae</taxon>
        <taxon>Ditylenchus</taxon>
    </lineage>
</organism>
<keyword evidence="3" id="KW-1185">Reference proteome</keyword>
<gene>
    <name evidence="2" type="ORF">DdX_12822</name>
</gene>
<dbReference type="Pfam" id="PF14832">
    <property type="entry name" value="Tautomerase_3"/>
    <property type="match status" value="1"/>
</dbReference>
<feature type="domain" description="Tautomerase cis-CaaD-like" evidence="1">
    <location>
        <begin position="39"/>
        <end position="174"/>
    </location>
</feature>